<feature type="modified residue" description="N6-(pyridoxal phosphate)lysine" evidence="9">
    <location>
        <position position="289"/>
    </location>
</feature>
<dbReference type="GO" id="GO:0042286">
    <property type="term" value="F:glutamate-1-semialdehyde 2,1-aminomutase activity"/>
    <property type="evidence" value="ECO:0007669"/>
    <property type="project" value="UniProtKB-UniRule"/>
</dbReference>
<keyword evidence="7 9" id="KW-0413">Isomerase</keyword>
<keyword evidence="11" id="KW-1185">Reference proteome</keyword>
<dbReference type="InterPro" id="IPR015421">
    <property type="entry name" value="PyrdxlP-dep_Trfase_major"/>
</dbReference>
<comment type="similarity">
    <text evidence="4 9">Belongs to the class-III pyridoxal-phosphate-dependent aminotransferase family. HemL subfamily.</text>
</comment>
<evidence type="ECO:0000256" key="1">
    <source>
        <dbReference type="ARBA" id="ARBA00001579"/>
    </source>
</evidence>
<evidence type="ECO:0000256" key="6">
    <source>
        <dbReference type="ARBA" id="ARBA00022898"/>
    </source>
</evidence>
<evidence type="ECO:0000256" key="5">
    <source>
        <dbReference type="ARBA" id="ARBA00022490"/>
    </source>
</evidence>
<comment type="subcellular location">
    <subcellularLocation>
        <location evidence="9">Cytoplasm</location>
    </subcellularLocation>
</comment>
<sequence length="451" mass="47863">MSNPFASNASEPKPHERSAALYAEALEHIVGGVNSPSRSFKAVGGGAPVFMKRGQGAYFWDEDGNRYIDYLAAYGPIILGHAHPHVTSAIVRAAENGTLYGTPTELEIRFARMLKEAIPSLDKVRFVNSGTEAVMTTIRVARAYTGRNKIIKFAGCYHGHSDLVLVAAGSGPSTLGIPDSAGIPVSIAHEVITVPFNDLAALDAALERWGSDVAAVMVEPIVGNFGMVMPKPGFLEGLCSAARRNGSLVIYDEVITAFRFHYGAASTFTGMPEGTDYAAIEPDLTALGKIIGGGLPIGAYGGRAEIMAQVAPLGPAYQAGTMAGNPASISAGIACLEALQEPGTYERLDRLGAMLEAGLAEGARNHGIALTVNRIRGALSTHFCDHPVTNYDEAQNTDGEQFAAFFRYILEDGICLAPSKYEAWFLTTAHTDEDVAYTIEAANRAFARMNA</sequence>
<keyword evidence="10" id="KW-0808">Transferase</keyword>
<dbReference type="NCBIfam" id="NF009055">
    <property type="entry name" value="PRK12389.1"/>
    <property type="match status" value="1"/>
</dbReference>
<reference evidence="10 11" key="1">
    <citation type="submission" date="2014-06" db="EMBL/GenBank/DDBJ databases">
        <title>Draft genome sequence of Paenibacillus sp. MSt1.</title>
        <authorList>
            <person name="Aw Y.K."/>
            <person name="Ong K.S."/>
            <person name="Gan H.M."/>
            <person name="Lee S.M."/>
        </authorList>
    </citation>
    <scope>NUCLEOTIDE SEQUENCE [LARGE SCALE GENOMIC DNA]</scope>
    <source>
        <strain evidence="10 11">MSt1</strain>
    </source>
</reference>
<dbReference type="Gene3D" id="3.90.1150.10">
    <property type="entry name" value="Aspartate Aminotransferase, domain 1"/>
    <property type="match status" value="1"/>
</dbReference>
<accession>A0A081PBA7</accession>
<evidence type="ECO:0000256" key="2">
    <source>
        <dbReference type="ARBA" id="ARBA00001933"/>
    </source>
</evidence>
<keyword evidence="10" id="KW-0032">Aminotransferase</keyword>
<dbReference type="GO" id="GO:0008483">
    <property type="term" value="F:transaminase activity"/>
    <property type="evidence" value="ECO:0007669"/>
    <property type="project" value="UniProtKB-KW"/>
</dbReference>
<proteinExistence type="inferred from homology"/>
<evidence type="ECO:0000313" key="11">
    <source>
        <dbReference type="Proteomes" id="UP000028123"/>
    </source>
</evidence>
<evidence type="ECO:0000313" key="10">
    <source>
        <dbReference type="EMBL" id="KEQ27980.1"/>
    </source>
</evidence>
<dbReference type="NCBIfam" id="NF000818">
    <property type="entry name" value="PRK00062.1"/>
    <property type="match status" value="1"/>
</dbReference>
<dbReference type="HAMAP" id="MF_00375">
    <property type="entry name" value="HemL_aminotrans_3"/>
    <property type="match status" value="1"/>
</dbReference>
<dbReference type="Pfam" id="PF00202">
    <property type="entry name" value="Aminotran_3"/>
    <property type="match status" value="1"/>
</dbReference>
<comment type="subunit">
    <text evidence="9">Homodimer.</text>
</comment>
<dbReference type="CDD" id="cd00610">
    <property type="entry name" value="OAT_like"/>
    <property type="match status" value="1"/>
</dbReference>
<dbReference type="PANTHER" id="PTHR43713">
    <property type="entry name" value="GLUTAMATE-1-SEMIALDEHYDE 2,1-AMINOMUTASE"/>
    <property type="match status" value="1"/>
</dbReference>
<dbReference type="AlphaFoldDB" id="A0A081PBA7"/>
<dbReference type="EMBL" id="JNVM01000001">
    <property type="protein sequence ID" value="KEQ27980.1"/>
    <property type="molecule type" value="Genomic_DNA"/>
</dbReference>
<evidence type="ECO:0000256" key="8">
    <source>
        <dbReference type="ARBA" id="ARBA00023244"/>
    </source>
</evidence>
<dbReference type="InterPro" id="IPR015424">
    <property type="entry name" value="PyrdxlP-dep_Trfase"/>
</dbReference>
<dbReference type="InterPro" id="IPR015422">
    <property type="entry name" value="PyrdxlP-dep_Trfase_small"/>
</dbReference>
<comment type="caution">
    <text evidence="10">The sequence shown here is derived from an EMBL/GenBank/DDBJ whole genome shotgun (WGS) entry which is preliminary data.</text>
</comment>
<keyword evidence="5 9" id="KW-0963">Cytoplasm</keyword>
<dbReference type="GO" id="GO:0030170">
    <property type="term" value="F:pyridoxal phosphate binding"/>
    <property type="evidence" value="ECO:0007669"/>
    <property type="project" value="InterPro"/>
</dbReference>
<dbReference type="GO" id="GO:0006782">
    <property type="term" value="P:protoporphyrinogen IX biosynthetic process"/>
    <property type="evidence" value="ECO:0007669"/>
    <property type="project" value="UniProtKB-UniRule"/>
</dbReference>
<dbReference type="PANTHER" id="PTHR43713:SF1">
    <property type="entry name" value="GLUTAMATE-1-SEMIALDEHYDE 2,1-AMINOMUTASE 2"/>
    <property type="match status" value="1"/>
</dbReference>
<comment type="cofactor">
    <cofactor evidence="2 9">
        <name>pyridoxal 5'-phosphate</name>
        <dbReference type="ChEBI" id="CHEBI:597326"/>
    </cofactor>
</comment>
<evidence type="ECO:0000256" key="4">
    <source>
        <dbReference type="ARBA" id="ARBA00008981"/>
    </source>
</evidence>
<dbReference type="Proteomes" id="UP000028123">
    <property type="component" value="Unassembled WGS sequence"/>
</dbReference>
<keyword evidence="8 9" id="KW-0627">Porphyrin biosynthesis</keyword>
<dbReference type="SUPFAM" id="SSF53383">
    <property type="entry name" value="PLP-dependent transferases"/>
    <property type="match status" value="1"/>
</dbReference>
<comment type="pathway">
    <text evidence="3">Porphyrin-containing compound metabolism; protoporphyrin-IX biosynthesis; 5-aminolevulinate from L-glutamyl-tRNA(Glu): step 2/2.</text>
</comment>
<gene>
    <name evidence="9" type="primary">hemL</name>
    <name evidence="10" type="ORF">ET33_00800</name>
</gene>
<comment type="catalytic activity">
    <reaction evidence="1 9">
        <text>(S)-4-amino-5-oxopentanoate = 5-aminolevulinate</text>
        <dbReference type="Rhea" id="RHEA:14265"/>
        <dbReference type="ChEBI" id="CHEBI:57501"/>
        <dbReference type="ChEBI" id="CHEBI:356416"/>
        <dbReference type="EC" id="5.4.3.8"/>
    </reaction>
</comment>
<evidence type="ECO:0000256" key="9">
    <source>
        <dbReference type="HAMAP-Rule" id="MF_00375"/>
    </source>
</evidence>
<dbReference type="RefSeq" id="WP_036675201.1">
    <property type="nucleotide sequence ID" value="NZ_JNVM01000001.1"/>
</dbReference>
<dbReference type="OrthoDB" id="9807885at2"/>
<dbReference type="GO" id="GO:0005737">
    <property type="term" value="C:cytoplasm"/>
    <property type="evidence" value="ECO:0007669"/>
    <property type="project" value="UniProtKB-SubCell"/>
</dbReference>
<keyword evidence="6 9" id="KW-0663">Pyridoxal phosphate</keyword>
<dbReference type="eggNOG" id="COG0001">
    <property type="taxonomic scope" value="Bacteria"/>
</dbReference>
<dbReference type="InterPro" id="IPR005814">
    <property type="entry name" value="Aminotrans_3"/>
</dbReference>
<dbReference type="FunFam" id="3.40.640.10:FF:000021">
    <property type="entry name" value="Glutamate-1-semialdehyde 2,1-aminomutase"/>
    <property type="match status" value="1"/>
</dbReference>
<dbReference type="UniPathway" id="UPA00251">
    <property type="reaction ID" value="UER00317"/>
</dbReference>
<protein>
    <recommendedName>
        <fullName evidence="9">Glutamate-1-semialdehyde 2,1-aminomutase</fullName>
        <shortName evidence="9">GSA</shortName>
        <ecNumber evidence="9">5.4.3.8</ecNumber>
    </recommendedName>
    <alternativeName>
        <fullName evidence="9">Glutamate-1-semialdehyde aminotransferase</fullName>
        <shortName evidence="9">GSA-AT</shortName>
    </alternativeName>
</protein>
<organism evidence="10 11">
    <name type="scientific">Paenibacillus tyrfis</name>
    <dbReference type="NCBI Taxonomy" id="1501230"/>
    <lineage>
        <taxon>Bacteria</taxon>
        <taxon>Bacillati</taxon>
        <taxon>Bacillota</taxon>
        <taxon>Bacilli</taxon>
        <taxon>Bacillales</taxon>
        <taxon>Paenibacillaceae</taxon>
        <taxon>Paenibacillus</taxon>
    </lineage>
</organism>
<evidence type="ECO:0000256" key="7">
    <source>
        <dbReference type="ARBA" id="ARBA00023235"/>
    </source>
</evidence>
<dbReference type="NCBIfam" id="TIGR00713">
    <property type="entry name" value="hemL"/>
    <property type="match status" value="1"/>
</dbReference>
<dbReference type="InterPro" id="IPR004639">
    <property type="entry name" value="4pyrrol_synth_GluAld_NH2Trfase"/>
</dbReference>
<dbReference type="Gene3D" id="3.40.640.10">
    <property type="entry name" value="Type I PLP-dependent aspartate aminotransferase-like (Major domain)"/>
    <property type="match status" value="1"/>
</dbReference>
<name>A0A081PBA7_9BACL</name>
<dbReference type="EC" id="5.4.3.8" evidence="9"/>
<evidence type="ECO:0000256" key="3">
    <source>
        <dbReference type="ARBA" id="ARBA00004819"/>
    </source>
</evidence>